<evidence type="ECO:0000313" key="1">
    <source>
        <dbReference type="EMBL" id="AFM01154.1"/>
    </source>
</evidence>
<name>I4AB19_DESDJ</name>
<organism evidence="1 2">
    <name type="scientific">Desulfitobacterium dehalogenans (strain ATCC 51507 / DSM 9161 / JW/IU-DC1)</name>
    <dbReference type="NCBI Taxonomy" id="756499"/>
    <lineage>
        <taxon>Bacteria</taxon>
        <taxon>Bacillati</taxon>
        <taxon>Bacillota</taxon>
        <taxon>Clostridia</taxon>
        <taxon>Eubacteriales</taxon>
        <taxon>Desulfitobacteriaceae</taxon>
        <taxon>Desulfitobacterium</taxon>
    </lineage>
</organism>
<accession>I4AB19</accession>
<reference evidence="2" key="1">
    <citation type="submission" date="2012-06" db="EMBL/GenBank/DDBJ databases">
        <title>Complete sequence of Desulfitobacterium dehalogenans ATCC 51507.</title>
        <authorList>
            <person name="Lucas S."/>
            <person name="Han J."/>
            <person name="Lapidus A."/>
            <person name="Cheng J.-F."/>
            <person name="Goodwin L."/>
            <person name="Pitluck S."/>
            <person name="Peters L."/>
            <person name="Ovchinnikova G."/>
            <person name="Teshima H."/>
            <person name="Detter J.C."/>
            <person name="Han C."/>
            <person name="Tapia R."/>
            <person name="Land M."/>
            <person name="Hauser L."/>
            <person name="Kyrpides N."/>
            <person name="Ivanova N."/>
            <person name="Pagani I."/>
            <person name="Kruse T."/>
            <person name="de Vos W.M."/>
            <person name="Smidt H."/>
            <person name="Woyke T."/>
        </authorList>
    </citation>
    <scope>NUCLEOTIDE SEQUENCE [LARGE SCALE GENOMIC DNA]</scope>
    <source>
        <strain evidence="2">ATCC 51507 / DSM 9161 / JW/IU-DC1</strain>
    </source>
</reference>
<dbReference type="HOGENOM" id="CLU_3006747_0_0_9"/>
<sequence length="56" mass="6476">MLPFPLDTLGLIIYNIFKNLFKLYPLRDGVKTPPELSFMVLLKLRESFPEPRKPAG</sequence>
<dbReference type="AlphaFoldDB" id="I4AB19"/>
<dbReference type="EMBL" id="CP003348">
    <property type="protein sequence ID" value="AFM01154.1"/>
    <property type="molecule type" value="Genomic_DNA"/>
</dbReference>
<gene>
    <name evidence="1" type="ordered locus">Desde_2851</name>
</gene>
<keyword evidence="2" id="KW-1185">Reference proteome</keyword>
<proteinExistence type="predicted"/>
<evidence type="ECO:0000313" key="2">
    <source>
        <dbReference type="Proteomes" id="UP000006053"/>
    </source>
</evidence>
<protein>
    <submittedName>
        <fullName evidence="1">Uncharacterized protein</fullName>
    </submittedName>
</protein>
<reference evidence="1 2" key="2">
    <citation type="journal article" date="2015" name="J. Bacteriol.">
        <title>Genomic, proteomic, and biochemical analysis of the organohalide respiratory pathway in Desulfitobacterium dehalogenans.</title>
        <authorList>
            <person name="Kruse T."/>
            <person name="van de Pas B.A."/>
            <person name="Atteia A."/>
            <person name="Krab K."/>
            <person name="Hagen W.R."/>
            <person name="Goodwin L."/>
            <person name="Chain P."/>
            <person name="Boeren S."/>
            <person name="Maphosa F."/>
            <person name="Schraa G."/>
            <person name="de Vos W.M."/>
            <person name="van der Oost J."/>
            <person name="Smidt H."/>
            <person name="Stams A.J."/>
        </authorList>
    </citation>
    <scope>NUCLEOTIDE SEQUENCE [LARGE SCALE GENOMIC DNA]</scope>
    <source>
        <strain evidence="2">ATCC 51507 / DSM 9161 / JW/IU-DC1</strain>
    </source>
</reference>
<dbReference type="Proteomes" id="UP000006053">
    <property type="component" value="Chromosome"/>
</dbReference>
<dbReference type="KEGG" id="ddh:Desde_2851"/>